<evidence type="ECO:0000259" key="8">
    <source>
        <dbReference type="PROSITE" id="PS50862"/>
    </source>
</evidence>
<organism evidence="9 10">
    <name type="scientific">Treponema bryantii</name>
    <dbReference type="NCBI Taxonomy" id="163"/>
    <lineage>
        <taxon>Bacteria</taxon>
        <taxon>Pseudomonadati</taxon>
        <taxon>Spirochaetota</taxon>
        <taxon>Spirochaetia</taxon>
        <taxon>Spirochaetales</taxon>
        <taxon>Treponemataceae</taxon>
        <taxon>Treponema</taxon>
    </lineage>
</organism>
<dbReference type="PRINTS" id="PR01042">
    <property type="entry name" value="TRNASYNTHASP"/>
</dbReference>
<dbReference type="Gene3D" id="3.30.1360.30">
    <property type="entry name" value="GAD-like domain"/>
    <property type="match status" value="1"/>
</dbReference>
<feature type="region of interest" description="Aspartate" evidence="7">
    <location>
        <begin position="209"/>
        <end position="212"/>
    </location>
</feature>
<dbReference type="InterPro" id="IPR002312">
    <property type="entry name" value="Asp/Asn-tRNA-synth_IIb"/>
</dbReference>
<accession>A0A1H9GP10</accession>
<comment type="similarity">
    <text evidence="1 7">Belongs to the class-II aminoacyl-tRNA synthetase family. Type 1 subfamily.</text>
</comment>
<feature type="binding site" evidence="7">
    <location>
        <position position="504"/>
    </location>
    <ligand>
        <name>ATP</name>
        <dbReference type="ChEBI" id="CHEBI:30616"/>
    </ligand>
</feature>
<dbReference type="STRING" id="163.SAMN04487775_1105"/>
<dbReference type="InterPro" id="IPR045864">
    <property type="entry name" value="aa-tRNA-synth_II/BPL/LPL"/>
</dbReference>
<dbReference type="InterPro" id="IPR012340">
    <property type="entry name" value="NA-bd_OB-fold"/>
</dbReference>
<keyword evidence="5 7" id="KW-0648">Protein biosynthesis</keyword>
<evidence type="ECO:0000256" key="6">
    <source>
        <dbReference type="ARBA" id="ARBA00023146"/>
    </source>
</evidence>
<dbReference type="Pfam" id="PF02938">
    <property type="entry name" value="GAD"/>
    <property type="match status" value="1"/>
</dbReference>
<evidence type="ECO:0000256" key="1">
    <source>
        <dbReference type="ARBA" id="ARBA00006303"/>
    </source>
</evidence>
<dbReference type="InterPro" id="IPR029351">
    <property type="entry name" value="GAD_dom"/>
</dbReference>
<evidence type="ECO:0000256" key="5">
    <source>
        <dbReference type="ARBA" id="ARBA00022917"/>
    </source>
</evidence>
<dbReference type="InterPro" id="IPR004115">
    <property type="entry name" value="GAD-like_sf"/>
</dbReference>
<keyword evidence="10" id="KW-1185">Reference proteome</keyword>
<proteinExistence type="inferred from homology"/>
<dbReference type="NCBIfam" id="NF001750">
    <property type="entry name" value="PRK00476.1"/>
    <property type="match status" value="1"/>
</dbReference>
<dbReference type="PANTHER" id="PTHR22594">
    <property type="entry name" value="ASPARTYL/LYSYL-TRNA SYNTHETASE"/>
    <property type="match status" value="1"/>
</dbReference>
<evidence type="ECO:0000313" key="9">
    <source>
        <dbReference type="EMBL" id="SEQ51841.1"/>
    </source>
</evidence>
<evidence type="ECO:0000256" key="7">
    <source>
        <dbReference type="HAMAP-Rule" id="MF_00044"/>
    </source>
</evidence>
<keyword evidence="2 7" id="KW-0436">Ligase</keyword>
<dbReference type="InterPro" id="IPR004365">
    <property type="entry name" value="NA-bd_OB_tRNA"/>
</dbReference>
<keyword evidence="6 7" id="KW-0030">Aminoacyl-tRNA synthetase</keyword>
<keyword evidence="3 7" id="KW-0547">Nucleotide-binding</keyword>
<keyword evidence="4 7" id="KW-0067">ATP-binding</keyword>
<dbReference type="OrthoDB" id="9802326at2"/>
<dbReference type="PROSITE" id="PS50862">
    <property type="entry name" value="AA_TRNA_LIGASE_II"/>
    <property type="match status" value="1"/>
</dbReference>
<dbReference type="HAMAP" id="MF_00044">
    <property type="entry name" value="Asp_tRNA_synth_type1"/>
    <property type="match status" value="1"/>
</dbReference>
<feature type="binding site" evidence="7">
    <location>
        <position position="511"/>
    </location>
    <ligand>
        <name>L-aspartate</name>
        <dbReference type="ChEBI" id="CHEBI:29991"/>
    </ligand>
</feature>
<feature type="binding site" evidence="7">
    <location>
        <position position="470"/>
    </location>
    <ligand>
        <name>L-aspartate</name>
        <dbReference type="ChEBI" id="CHEBI:29991"/>
    </ligand>
</feature>
<comment type="subunit">
    <text evidence="7">Homodimer.</text>
</comment>
<keyword evidence="7" id="KW-0963">Cytoplasm</keyword>
<dbReference type="CDD" id="cd00777">
    <property type="entry name" value="AspRS_core"/>
    <property type="match status" value="1"/>
</dbReference>
<comment type="caution">
    <text evidence="7">Lacks conserved residue(s) required for the propagation of feature annotation.</text>
</comment>
<evidence type="ECO:0000256" key="4">
    <source>
        <dbReference type="ARBA" id="ARBA00022840"/>
    </source>
</evidence>
<evidence type="ECO:0000313" key="10">
    <source>
        <dbReference type="Proteomes" id="UP000182360"/>
    </source>
</evidence>
<reference evidence="9 10" key="1">
    <citation type="submission" date="2016-10" db="EMBL/GenBank/DDBJ databases">
        <authorList>
            <person name="de Groot N.N."/>
        </authorList>
    </citation>
    <scope>NUCLEOTIDE SEQUENCE [LARGE SCALE GENOMIC DNA]</scope>
    <source>
        <strain evidence="9 10">B25</strain>
    </source>
</reference>
<dbReference type="GO" id="GO:0004815">
    <property type="term" value="F:aspartate-tRNA ligase activity"/>
    <property type="evidence" value="ECO:0007669"/>
    <property type="project" value="UniProtKB-UniRule"/>
</dbReference>
<feature type="binding site" evidence="7">
    <location>
        <position position="185"/>
    </location>
    <ligand>
        <name>L-aspartate</name>
        <dbReference type="ChEBI" id="CHEBI:29991"/>
    </ligand>
</feature>
<sequence length="612" mass="69582">MENTKRTVTCGELRKSDVGKKVVLNGWVSRTRDLGGLLFIRLRDRYGITQVMVGDSASDDVKKIAASLKSEYCIAVEGVVNARSDKDINADMATGEIEVEASDIQIFTTSQELPFSIEEVRQKDGTLVVANEDLRLKYRYLDLRREPMQHNIILRSQVAFATREYLTGKGFLEIETPTFIKSTPEGARDYLVPSRVHPGKFYSLPQSPQLYKQLLMVSGFDKYFQIARCYRDEDARGDRQPEFTQIDMEMSFTNREEVLSTTEGMMQYIFKKTLNYDLPAKFDRIAWEDAFDWYGSDKPDLRFDMKMQDAAFMADLADFNAFKAGAANAGRDVQRHKRSGIKALVVKNVADKYSRKNIEALEEVAKTYKAKGLAWMKVNAEGAFEGGISKFYAGKEAEICAKLGAEKNDLILFVSDENWQLACTALGAVRKQLGKDLNLYNPNDEFHFAWIIDFPYFAWNEEENHWETEHHMFTLPQKQYWDTLESDPGAVKGDLYDLVLNGYELASGSMRINDPALQERIFEIVGYSRERAEKAFGFLVQAFKFGAPPHGGIAPGLDRLVMLMCHEESIHEVIAFPKNNLAASPMDSCPSPVDEQQLKDLHITCYDVEKDD</sequence>
<dbReference type="GO" id="GO:0005737">
    <property type="term" value="C:cytoplasm"/>
    <property type="evidence" value="ECO:0007669"/>
    <property type="project" value="UniProtKB-SubCell"/>
</dbReference>
<gene>
    <name evidence="7" type="primary">aspS</name>
    <name evidence="9" type="ORF">SAMN04487977_10582</name>
</gene>
<dbReference type="Gene3D" id="3.30.930.10">
    <property type="entry name" value="Bira Bifunctional Protein, Domain 2"/>
    <property type="match status" value="1"/>
</dbReference>
<dbReference type="Pfam" id="PF01336">
    <property type="entry name" value="tRNA_anti-codon"/>
    <property type="match status" value="1"/>
</dbReference>
<evidence type="ECO:0000256" key="3">
    <source>
        <dbReference type="ARBA" id="ARBA00022741"/>
    </source>
</evidence>
<dbReference type="Pfam" id="PF00152">
    <property type="entry name" value="tRNA-synt_2"/>
    <property type="match status" value="1"/>
</dbReference>
<dbReference type="InterPro" id="IPR047090">
    <property type="entry name" value="AspRS_core"/>
</dbReference>
<dbReference type="SUPFAM" id="SSF55261">
    <property type="entry name" value="GAD domain-like"/>
    <property type="match status" value="1"/>
</dbReference>
<evidence type="ECO:0000256" key="2">
    <source>
        <dbReference type="ARBA" id="ARBA00022598"/>
    </source>
</evidence>
<feature type="binding site" evidence="7">
    <location>
        <begin position="556"/>
        <end position="559"/>
    </location>
    <ligand>
        <name>ATP</name>
        <dbReference type="ChEBI" id="CHEBI:30616"/>
    </ligand>
</feature>
<feature type="binding site" evidence="7">
    <location>
        <begin position="231"/>
        <end position="233"/>
    </location>
    <ligand>
        <name>ATP</name>
        <dbReference type="ChEBI" id="CHEBI:30616"/>
    </ligand>
</feature>
<dbReference type="InterPro" id="IPR047089">
    <property type="entry name" value="Asp-tRNA-ligase_1_N"/>
</dbReference>
<dbReference type="eggNOG" id="COG0173">
    <property type="taxonomic scope" value="Bacteria"/>
</dbReference>
<dbReference type="Gene3D" id="2.40.50.140">
    <property type="entry name" value="Nucleic acid-binding proteins"/>
    <property type="match status" value="1"/>
</dbReference>
<dbReference type="InterPro" id="IPR006195">
    <property type="entry name" value="aa-tRNA-synth_II"/>
</dbReference>
<comment type="function">
    <text evidence="7">Catalyzes the attachment of L-aspartate to tRNA(Asp) in a two-step reaction: L-aspartate is first activated by ATP to form Asp-AMP and then transferred to the acceptor end of tRNA(Asp).</text>
</comment>
<dbReference type="PANTHER" id="PTHR22594:SF5">
    <property type="entry name" value="ASPARTATE--TRNA LIGASE, MITOCHONDRIAL"/>
    <property type="match status" value="1"/>
</dbReference>
<dbReference type="InterPro" id="IPR004364">
    <property type="entry name" value="Aa-tRNA-synt_II"/>
</dbReference>
<dbReference type="EC" id="6.1.1.12" evidence="7"/>
<feature type="binding site" evidence="7">
    <location>
        <position position="231"/>
    </location>
    <ligand>
        <name>L-aspartate</name>
        <dbReference type="ChEBI" id="CHEBI:29991"/>
    </ligand>
</feature>
<feature type="domain" description="Aminoacyl-transfer RNA synthetases class-II family profile" evidence="8">
    <location>
        <begin position="154"/>
        <end position="577"/>
    </location>
</feature>
<dbReference type="RefSeq" id="WP_074643774.1">
    <property type="nucleotide sequence ID" value="NZ_FOFU01000005.1"/>
</dbReference>
<dbReference type="InterPro" id="IPR004524">
    <property type="entry name" value="Asp-tRNA-ligase_1"/>
</dbReference>
<comment type="catalytic activity">
    <reaction evidence="7">
        <text>tRNA(Asp) + L-aspartate + ATP = L-aspartyl-tRNA(Asp) + AMP + diphosphate</text>
        <dbReference type="Rhea" id="RHEA:19649"/>
        <dbReference type="Rhea" id="RHEA-COMP:9660"/>
        <dbReference type="Rhea" id="RHEA-COMP:9678"/>
        <dbReference type="ChEBI" id="CHEBI:29991"/>
        <dbReference type="ChEBI" id="CHEBI:30616"/>
        <dbReference type="ChEBI" id="CHEBI:33019"/>
        <dbReference type="ChEBI" id="CHEBI:78442"/>
        <dbReference type="ChEBI" id="CHEBI:78516"/>
        <dbReference type="ChEBI" id="CHEBI:456215"/>
        <dbReference type="EC" id="6.1.1.12"/>
    </reaction>
</comment>
<dbReference type="NCBIfam" id="TIGR00459">
    <property type="entry name" value="aspS_bact"/>
    <property type="match status" value="1"/>
</dbReference>
<dbReference type="EMBL" id="FOFU01000005">
    <property type="protein sequence ID" value="SEQ51841.1"/>
    <property type="molecule type" value="Genomic_DNA"/>
</dbReference>
<dbReference type="GO" id="GO:0005524">
    <property type="term" value="F:ATP binding"/>
    <property type="evidence" value="ECO:0007669"/>
    <property type="project" value="UniProtKB-UniRule"/>
</dbReference>
<dbReference type="AlphaFoldDB" id="A0A1H9GP10"/>
<name>A0A1H9GP10_9SPIR</name>
<dbReference type="CDD" id="cd04317">
    <property type="entry name" value="EcAspRS_like_N"/>
    <property type="match status" value="1"/>
</dbReference>
<comment type="subcellular location">
    <subcellularLocation>
        <location evidence="7">Cytoplasm</location>
    </subcellularLocation>
</comment>
<feature type="binding site" evidence="7">
    <location>
        <position position="240"/>
    </location>
    <ligand>
        <name>ATP</name>
        <dbReference type="ChEBI" id="CHEBI:30616"/>
    </ligand>
</feature>
<dbReference type="GO" id="GO:0006422">
    <property type="term" value="P:aspartyl-tRNA aminoacylation"/>
    <property type="evidence" value="ECO:0007669"/>
    <property type="project" value="UniProtKB-UniRule"/>
</dbReference>
<dbReference type="Proteomes" id="UP000182360">
    <property type="component" value="Unassembled WGS sequence"/>
</dbReference>
<dbReference type="SUPFAM" id="SSF55681">
    <property type="entry name" value="Class II aaRS and biotin synthetases"/>
    <property type="match status" value="1"/>
</dbReference>
<dbReference type="SUPFAM" id="SSF50249">
    <property type="entry name" value="Nucleic acid-binding proteins"/>
    <property type="match status" value="1"/>
</dbReference>
<protein>
    <recommendedName>
        <fullName evidence="7">Aspartate--tRNA ligase</fullName>
        <ecNumber evidence="7">6.1.1.12</ecNumber>
    </recommendedName>
    <alternativeName>
        <fullName evidence="7">Aspartyl-tRNA synthetase</fullName>
        <shortName evidence="7">AspRS</shortName>
    </alternativeName>
</protein>
<dbReference type="GO" id="GO:0003676">
    <property type="term" value="F:nucleic acid binding"/>
    <property type="evidence" value="ECO:0007669"/>
    <property type="project" value="InterPro"/>
</dbReference>